<reference evidence="1" key="1">
    <citation type="submission" date="2020-11" db="EMBL/GenBank/DDBJ databases">
        <title>Gallibacterium anatis 1637, full genome, WGS.</title>
        <authorList>
            <person name="Laishevtcev A.I."/>
            <person name="Yakimova E.A."/>
            <person name="Petkovich D."/>
            <person name="Stepanova T.V."/>
            <person name="Kalendr R.S."/>
            <person name="Rubalsky E.O."/>
            <person name="Zulkarneev E.R."/>
            <person name="Aleshkin A.V."/>
        </authorList>
    </citation>
    <scope>NUCLEOTIDE SEQUENCE</scope>
    <source>
        <strain evidence="1">1637</strain>
    </source>
</reference>
<proteinExistence type="predicted"/>
<protein>
    <submittedName>
        <fullName evidence="1">Uncharacterized protein</fullName>
    </submittedName>
</protein>
<dbReference type="EMBL" id="JADION010000029">
    <property type="protein sequence ID" value="MBF4102782.1"/>
    <property type="molecule type" value="Genomic_DNA"/>
</dbReference>
<organism evidence="1">
    <name type="scientific">Gallibacterium anatis</name>
    <dbReference type="NCBI Taxonomy" id="750"/>
    <lineage>
        <taxon>Bacteria</taxon>
        <taxon>Pseudomonadati</taxon>
        <taxon>Pseudomonadota</taxon>
        <taxon>Gammaproteobacteria</taxon>
        <taxon>Pasteurellales</taxon>
        <taxon>Pasteurellaceae</taxon>
        <taxon>Gallibacterium</taxon>
    </lineage>
</organism>
<name>A0A930URS5_9PAST</name>
<comment type="caution">
    <text evidence="1">The sequence shown here is derived from an EMBL/GenBank/DDBJ whole genome shotgun (WGS) entry which is preliminary data.</text>
</comment>
<accession>A0A930URS5</accession>
<dbReference type="AlphaFoldDB" id="A0A930URS5"/>
<evidence type="ECO:0000313" key="1">
    <source>
        <dbReference type="EMBL" id="MBF4102782.1"/>
    </source>
</evidence>
<sequence length="54" mass="6057">MWMVVLCDKLILEPTQSGSKYYLGNDGGWWTGRMMVQNVEEVVFNNKKAGMGGS</sequence>
<gene>
    <name evidence="1" type="ORF">INT80_10025</name>
</gene>